<keyword evidence="2" id="KW-0489">Methyltransferase</keyword>
<dbReference type="PANTHER" id="PTHR43591:SF24">
    <property type="entry name" value="2-METHOXY-6-POLYPRENYL-1,4-BENZOQUINOL METHYLASE, MITOCHONDRIAL"/>
    <property type="match status" value="1"/>
</dbReference>
<accession>A0ABV1RMP8</accession>
<gene>
    <name evidence="2" type="ORF">ABS311_19090</name>
</gene>
<reference evidence="2 3" key="1">
    <citation type="submission" date="2024-06" db="EMBL/GenBank/DDBJ databases">
        <authorList>
            <person name="Chen R.Y."/>
        </authorList>
    </citation>
    <scope>NUCLEOTIDE SEQUENCE [LARGE SCALE GENOMIC DNA]</scope>
    <source>
        <strain evidence="2 3">D2</strain>
    </source>
</reference>
<dbReference type="RefSeq" id="WP_350403008.1">
    <property type="nucleotide sequence ID" value="NZ_JBELOE010000280.1"/>
</dbReference>
<keyword evidence="2" id="KW-0808">Transferase</keyword>
<proteinExistence type="predicted"/>
<protein>
    <submittedName>
        <fullName evidence="2">Methyltransferase domain-containing protein</fullName>
    </submittedName>
</protein>
<feature type="domain" description="Methyltransferase type 11" evidence="1">
    <location>
        <begin position="49"/>
        <end position="140"/>
    </location>
</feature>
<evidence type="ECO:0000313" key="3">
    <source>
        <dbReference type="Proteomes" id="UP001467690"/>
    </source>
</evidence>
<dbReference type="GO" id="GO:0032259">
    <property type="term" value="P:methylation"/>
    <property type="evidence" value="ECO:0007669"/>
    <property type="project" value="UniProtKB-KW"/>
</dbReference>
<dbReference type="PANTHER" id="PTHR43591">
    <property type="entry name" value="METHYLTRANSFERASE"/>
    <property type="match status" value="1"/>
</dbReference>
<dbReference type="SUPFAM" id="SSF53335">
    <property type="entry name" value="S-adenosyl-L-methionine-dependent methyltransferases"/>
    <property type="match status" value="1"/>
</dbReference>
<dbReference type="CDD" id="cd02440">
    <property type="entry name" value="AdoMet_MTases"/>
    <property type="match status" value="1"/>
</dbReference>
<organism evidence="2 3">
    <name type="scientific">Catenovulum sediminis</name>
    <dbReference type="NCBI Taxonomy" id="1740262"/>
    <lineage>
        <taxon>Bacteria</taxon>
        <taxon>Pseudomonadati</taxon>
        <taxon>Pseudomonadota</taxon>
        <taxon>Gammaproteobacteria</taxon>
        <taxon>Alteromonadales</taxon>
        <taxon>Alteromonadaceae</taxon>
        <taxon>Catenovulum</taxon>
    </lineage>
</organism>
<sequence length="258" mass="28502">MPELNAEQLFVARHFSKAAASYDASAKLQKRVIKQASNLLTLSPDSTLLDVGCGTGNLQKFATSIRYIGVDVAPGMLQIAKDKKVVDSNHTFVAADAHQLPFKDHSFTHVFSSLVWQWCELSKVVQQAARVLKPGGQLVFTTLIDGTLKELKTAYQSLDSAPHVNQFMPYKALNEVLSQCGHLKIQKIDTIEEKTCYGSAHELLQELKAIGANTVTQTRQVKPLTKDRLAKLEAAYPINKNGQKFASWSVAYCVLNKI</sequence>
<evidence type="ECO:0000313" key="2">
    <source>
        <dbReference type="EMBL" id="MER2493985.1"/>
    </source>
</evidence>
<dbReference type="Pfam" id="PF08241">
    <property type="entry name" value="Methyltransf_11"/>
    <property type="match status" value="1"/>
</dbReference>
<comment type="caution">
    <text evidence="2">The sequence shown here is derived from an EMBL/GenBank/DDBJ whole genome shotgun (WGS) entry which is preliminary data.</text>
</comment>
<keyword evidence="3" id="KW-1185">Reference proteome</keyword>
<dbReference type="EMBL" id="JBELOE010000280">
    <property type="protein sequence ID" value="MER2493985.1"/>
    <property type="molecule type" value="Genomic_DNA"/>
</dbReference>
<dbReference type="InterPro" id="IPR013216">
    <property type="entry name" value="Methyltransf_11"/>
</dbReference>
<dbReference type="Proteomes" id="UP001467690">
    <property type="component" value="Unassembled WGS sequence"/>
</dbReference>
<name>A0ABV1RMP8_9ALTE</name>
<dbReference type="Gene3D" id="3.40.50.150">
    <property type="entry name" value="Vaccinia Virus protein VP39"/>
    <property type="match status" value="1"/>
</dbReference>
<dbReference type="GO" id="GO:0008168">
    <property type="term" value="F:methyltransferase activity"/>
    <property type="evidence" value="ECO:0007669"/>
    <property type="project" value="UniProtKB-KW"/>
</dbReference>
<evidence type="ECO:0000259" key="1">
    <source>
        <dbReference type="Pfam" id="PF08241"/>
    </source>
</evidence>
<dbReference type="InterPro" id="IPR029063">
    <property type="entry name" value="SAM-dependent_MTases_sf"/>
</dbReference>